<keyword evidence="2" id="KW-1133">Transmembrane helix</keyword>
<feature type="compositionally biased region" description="Polar residues" evidence="1">
    <location>
        <begin position="351"/>
        <end position="364"/>
    </location>
</feature>
<proteinExistence type="predicted"/>
<dbReference type="InParanoid" id="A0A165RRP2"/>
<organism evidence="3 4">
    <name type="scientific">Neolentinus lepideus HHB14362 ss-1</name>
    <dbReference type="NCBI Taxonomy" id="1314782"/>
    <lineage>
        <taxon>Eukaryota</taxon>
        <taxon>Fungi</taxon>
        <taxon>Dikarya</taxon>
        <taxon>Basidiomycota</taxon>
        <taxon>Agaricomycotina</taxon>
        <taxon>Agaricomycetes</taxon>
        <taxon>Gloeophyllales</taxon>
        <taxon>Gloeophyllaceae</taxon>
        <taxon>Neolentinus</taxon>
    </lineage>
</organism>
<feature type="region of interest" description="Disordered" evidence="1">
    <location>
        <begin position="149"/>
        <end position="267"/>
    </location>
</feature>
<feature type="compositionally biased region" description="Low complexity" evidence="1">
    <location>
        <begin position="150"/>
        <end position="160"/>
    </location>
</feature>
<evidence type="ECO:0000256" key="1">
    <source>
        <dbReference type="SAM" id="MobiDB-lite"/>
    </source>
</evidence>
<feature type="transmembrane region" description="Helical" evidence="2">
    <location>
        <begin position="21"/>
        <end position="47"/>
    </location>
</feature>
<keyword evidence="2" id="KW-0472">Membrane</keyword>
<gene>
    <name evidence="3" type="ORF">NEOLEDRAFT_1135315</name>
</gene>
<feature type="compositionally biased region" description="Basic and acidic residues" evidence="1">
    <location>
        <begin position="185"/>
        <end position="197"/>
    </location>
</feature>
<dbReference type="EMBL" id="KV425579">
    <property type="protein sequence ID" value="KZT24179.1"/>
    <property type="molecule type" value="Genomic_DNA"/>
</dbReference>
<sequence length="487" mass="52948">MTATLPQRGASSVSRALRASAIQCLCLVMGLSGFILSVLSLIIVYFISVPTPDVQLVQRKSRYTNSLPRTFIKPRRLRFPILPHPLERSSSLSEPPEHAGSPHSISRANIRHNHIPSLHYPNTSTVVPRNKSMSQVAYIARLSSLDEESLPLTTPESSPPNTDNAPTSWTAFESSNRVMPVDTPRNPHGDSPTHGHFQDTPLRTIDPGEPTSIPFPSPAANKPENPSNPYSPSFAELMGRFPPPPISVSADEQNRQRAKSTSATQSAWSTFSSACRSLKSTSSTGPSNSPEFTVINRGCHSVHHIPEELRPRPRSKSTSACQDSPSFSEFIGHLPPPPPIPSDKDKGAQIRPSSNSQSAWSTFSVAFRGVKSTPSSGVADLMNESVGSPPEMCIESRSRPRSKSTSACQDSPSFAELIGRLPPPPPVPDEPRNRPRAKSASANRSGEKRTSASQRDETRKKTRAKGIEKIKPLFIKSFASLSELKVA</sequence>
<feature type="compositionally biased region" description="Polar residues" evidence="1">
    <location>
        <begin position="316"/>
        <end position="327"/>
    </location>
</feature>
<name>A0A165RRP2_9AGAM</name>
<evidence type="ECO:0000313" key="3">
    <source>
        <dbReference type="EMBL" id="KZT24179.1"/>
    </source>
</evidence>
<dbReference type="AlphaFoldDB" id="A0A165RRP2"/>
<feature type="compositionally biased region" description="Basic and acidic residues" evidence="1">
    <location>
        <begin position="445"/>
        <end position="467"/>
    </location>
</feature>
<evidence type="ECO:0000313" key="4">
    <source>
        <dbReference type="Proteomes" id="UP000076761"/>
    </source>
</evidence>
<keyword evidence="4" id="KW-1185">Reference proteome</keyword>
<feature type="compositionally biased region" description="Polar residues" evidence="1">
    <location>
        <begin position="161"/>
        <end position="177"/>
    </location>
</feature>
<feature type="compositionally biased region" description="Polar residues" evidence="1">
    <location>
        <begin position="403"/>
        <end position="412"/>
    </location>
</feature>
<reference evidence="3 4" key="1">
    <citation type="journal article" date="2016" name="Mol. Biol. Evol.">
        <title>Comparative Genomics of Early-Diverging Mushroom-Forming Fungi Provides Insights into the Origins of Lignocellulose Decay Capabilities.</title>
        <authorList>
            <person name="Nagy L.G."/>
            <person name="Riley R."/>
            <person name="Tritt A."/>
            <person name="Adam C."/>
            <person name="Daum C."/>
            <person name="Floudas D."/>
            <person name="Sun H."/>
            <person name="Yadav J.S."/>
            <person name="Pangilinan J."/>
            <person name="Larsson K.H."/>
            <person name="Matsuura K."/>
            <person name="Barry K."/>
            <person name="Labutti K."/>
            <person name="Kuo R."/>
            <person name="Ohm R.A."/>
            <person name="Bhattacharya S.S."/>
            <person name="Shirouzu T."/>
            <person name="Yoshinaga Y."/>
            <person name="Martin F.M."/>
            <person name="Grigoriev I.V."/>
            <person name="Hibbett D.S."/>
        </authorList>
    </citation>
    <scope>NUCLEOTIDE SEQUENCE [LARGE SCALE GENOMIC DNA]</scope>
    <source>
        <strain evidence="3 4">HHB14362 ss-1</strain>
    </source>
</reference>
<feature type="region of interest" description="Disordered" evidence="1">
    <location>
        <begin position="306"/>
        <end position="467"/>
    </location>
</feature>
<accession>A0A165RRP2</accession>
<evidence type="ECO:0000256" key="2">
    <source>
        <dbReference type="SAM" id="Phobius"/>
    </source>
</evidence>
<protein>
    <submittedName>
        <fullName evidence="3">Uncharacterized protein</fullName>
    </submittedName>
</protein>
<keyword evidence="2" id="KW-0812">Transmembrane</keyword>
<dbReference type="Proteomes" id="UP000076761">
    <property type="component" value="Unassembled WGS sequence"/>
</dbReference>